<protein>
    <submittedName>
        <fullName evidence="2">Branched-chain amino acid transport protein (AzlD)</fullName>
    </submittedName>
</protein>
<reference evidence="2 3" key="1">
    <citation type="submission" date="2017-02" db="EMBL/GenBank/DDBJ databases">
        <authorList>
            <person name="Peterson S.W."/>
        </authorList>
    </citation>
    <scope>NUCLEOTIDE SEQUENCE [LARGE SCALE GENOMIC DNA]</scope>
    <source>
        <strain evidence="2">C6</strain>
    </source>
</reference>
<dbReference type="InterPro" id="IPR008407">
    <property type="entry name" value="Brnchd-chn_aa_trnsp_AzlD"/>
</dbReference>
<dbReference type="Proteomes" id="UP000196240">
    <property type="component" value="Unassembled WGS sequence"/>
</dbReference>
<name>A0A1R7QER2_ACIJO</name>
<dbReference type="AlphaFoldDB" id="A0A1R7QER2"/>
<gene>
    <name evidence="2" type="ORF">ACNJC6_02353</name>
</gene>
<dbReference type="Pfam" id="PF05437">
    <property type="entry name" value="AzlD"/>
    <property type="match status" value="1"/>
</dbReference>
<keyword evidence="1" id="KW-1133">Transmembrane helix</keyword>
<proteinExistence type="predicted"/>
<keyword evidence="1" id="KW-0472">Membrane</keyword>
<dbReference type="EMBL" id="FUUY01000007">
    <property type="protein sequence ID" value="SJX22701.1"/>
    <property type="molecule type" value="Genomic_DNA"/>
</dbReference>
<dbReference type="RefSeq" id="WP_087013314.1">
    <property type="nucleotide sequence ID" value="NZ_FUUY01000007.1"/>
</dbReference>
<evidence type="ECO:0000313" key="2">
    <source>
        <dbReference type="EMBL" id="SJX22701.1"/>
    </source>
</evidence>
<feature type="transmembrane region" description="Helical" evidence="1">
    <location>
        <begin position="37"/>
        <end position="55"/>
    </location>
</feature>
<accession>A0A1R7QER2</accession>
<feature type="transmembrane region" description="Helical" evidence="1">
    <location>
        <begin position="67"/>
        <end position="97"/>
    </location>
</feature>
<evidence type="ECO:0000256" key="1">
    <source>
        <dbReference type="SAM" id="Phobius"/>
    </source>
</evidence>
<sequence>MTWLFVLSLTCVTFFNRYLFLEPKTQIRLPKFATRMLKYAVPCLMVSICLPLVFFEGGHWKGILQNSYFYGAIFTLLITLLTRKLLLSILLSLGFFYSLNLLFDF</sequence>
<evidence type="ECO:0000313" key="3">
    <source>
        <dbReference type="Proteomes" id="UP000196240"/>
    </source>
</evidence>
<keyword evidence="1" id="KW-0812">Transmembrane</keyword>
<organism evidence="2 3">
    <name type="scientific">Acinetobacter johnsonii</name>
    <dbReference type="NCBI Taxonomy" id="40214"/>
    <lineage>
        <taxon>Bacteria</taxon>
        <taxon>Pseudomonadati</taxon>
        <taxon>Pseudomonadota</taxon>
        <taxon>Gammaproteobacteria</taxon>
        <taxon>Moraxellales</taxon>
        <taxon>Moraxellaceae</taxon>
        <taxon>Acinetobacter</taxon>
    </lineage>
</organism>